<dbReference type="GO" id="GO:0103117">
    <property type="term" value="F:UDP-3-O-acyl-N-acetylglucosamine deacetylase activity"/>
    <property type="evidence" value="ECO:0007669"/>
    <property type="project" value="UniProtKB-UniRule"/>
</dbReference>
<keyword evidence="12 16" id="KW-0456">Lyase</keyword>
<dbReference type="Gene3D" id="3.30.1700.10">
    <property type="entry name" value="lpxc deacetylase, domain 2"/>
    <property type="match status" value="1"/>
</dbReference>
<keyword evidence="10 15" id="KW-0862">Zinc</keyword>
<dbReference type="AlphaFoldDB" id="A0A1W6LIT5"/>
<dbReference type="KEGG" id="pbp:STSP1_00035"/>
<feature type="binding site" evidence="15">
    <location>
        <position position="236"/>
    </location>
    <ligand>
        <name>Zn(2+)</name>
        <dbReference type="ChEBI" id="CHEBI:29105"/>
    </ligand>
</feature>
<organism evidence="17 18">
    <name type="scientific">Sedimentisphaera salicampi</name>
    <dbReference type="NCBI Taxonomy" id="1941349"/>
    <lineage>
        <taxon>Bacteria</taxon>
        <taxon>Pseudomonadati</taxon>
        <taxon>Planctomycetota</taxon>
        <taxon>Phycisphaerae</taxon>
        <taxon>Sedimentisphaerales</taxon>
        <taxon>Sedimentisphaeraceae</taxon>
        <taxon>Sedimentisphaera</taxon>
    </lineage>
</organism>
<dbReference type="InterPro" id="IPR015870">
    <property type="entry name" value="UDP-acyl_N-AcGlcN_deAcase_N"/>
</dbReference>
<dbReference type="InterPro" id="IPR020568">
    <property type="entry name" value="Ribosomal_Su5_D2-typ_SF"/>
</dbReference>
<dbReference type="Pfam" id="PF07977">
    <property type="entry name" value="FabA"/>
    <property type="match status" value="1"/>
</dbReference>
<dbReference type="UniPathway" id="UPA00359">
    <property type="reaction ID" value="UER00478"/>
</dbReference>
<protein>
    <recommendedName>
        <fullName evidence="15 16">Multifunctional fusion protein</fullName>
    </recommendedName>
    <domain>
        <recommendedName>
            <fullName evidence="16">3-hydroxyacyl-[acyl-carrier-protein] dehydratase FabZ</fullName>
            <ecNumber evidence="16">4.2.1.59</ecNumber>
        </recommendedName>
        <alternativeName>
            <fullName evidence="16">(3R)-hydroxymyristoyl-[acyl-carrier-protein] dehydratase</fullName>
        </alternativeName>
        <alternativeName>
            <fullName evidence="16">Beta-hydroxyacyl-ACP dehydratase</fullName>
            <shortName evidence="16">(3R)-hydroxymyristoyl-ACP dehydrase</shortName>
        </alternativeName>
    </domain>
    <domain>
        <recommendedName>
            <fullName evidence="15">UDP-3-O-acyl-N-acetylglucosamine deacetylase</fullName>
            <shortName evidence="15">UDP-3-O-acyl-GlcNAc deacetylase</shortName>
            <ecNumber evidence="15">3.5.1.108</ecNumber>
        </recommendedName>
        <alternativeName>
            <fullName evidence="15">UDP-3-O-[R-3-hydroxymyristoyl]-N-acetylglucosamine deacetylase</fullName>
        </alternativeName>
    </domain>
</protein>
<dbReference type="Gene3D" id="3.10.129.10">
    <property type="entry name" value="Hotdog Thioesterase"/>
    <property type="match status" value="1"/>
</dbReference>
<feature type="active site" description="Proton donor" evidence="15">
    <location>
        <position position="263"/>
    </location>
</feature>
<evidence type="ECO:0000256" key="8">
    <source>
        <dbReference type="ARBA" id="ARBA00022723"/>
    </source>
</evidence>
<evidence type="ECO:0000256" key="10">
    <source>
        <dbReference type="ARBA" id="ARBA00022833"/>
    </source>
</evidence>
<name>A0A1W6LIT5_9BACT</name>
<evidence type="ECO:0000256" key="4">
    <source>
        <dbReference type="ARBA" id="ARBA00005002"/>
    </source>
</evidence>
<dbReference type="HAMAP" id="MF_00406">
    <property type="entry name" value="FabZ"/>
    <property type="match status" value="1"/>
</dbReference>
<dbReference type="EMBL" id="CP021023">
    <property type="protein sequence ID" value="ARN55675.1"/>
    <property type="molecule type" value="Genomic_DNA"/>
</dbReference>
<dbReference type="GO" id="GO:0046872">
    <property type="term" value="F:metal ion binding"/>
    <property type="evidence" value="ECO:0007669"/>
    <property type="project" value="UniProtKB-KW"/>
</dbReference>
<comment type="similarity">
    <text evidence="16">Belongs to the thioester dehydratase family. FabZ subfamily.</text>
</comment>
<keyword evidence="7 15" id="KW-0441">Lipid A biosynthesis</keyword>
<evidence type="ECO:0000256" key="16">
    <source>
        <dbReference type="HAMAP-Rule" id="MF_00406"/>
    </source>
</evidence>
<dbReference type="Proteomes" id="UP000193334">
    <property type="component" value="Chromosome"/>
</dbReference>
<dbReference type="OrthoDB" id="9772788at2"/>
<dbReference type="InterPro" id="IPR011334">
    <property type="entry name" value="UDP-acyl_GlcNac_deAcase_C"/>
</dbReference>
<comment type="similarity">
    <text evidence="15">Belongs to the LpxC family.</text>
</comment>
<dbReference type="FunFam" id="3.10.129.10:FF:000001">
    <property type="entry name" value="3-hydroxyacyl-[acyl-carrier-protein] dehydratase FabZ"/>
    <property type="match status" value="1"/>
</dbReference>
<keyword evidence="5 16" id="KW-0963">Cytoplasm</keyword>
<evidence type="ECO:0000256" key="1">
    <source>
        <dbReference type="ARBA" id="ARBA00001947"/>
    </source>
</evidence>
<sequence length="434" mass="47513">MKQKTIKNEASLSGKGLFSGSAVEVKFIPAEADTGIVFVRTDNPSPTKIPAHVSSLIETSRRTALGKGEVTISTTEHCLAAVYALGIDNLVIEVAGPELPGLDGSAACYMEALKNAGIKQLAKDVNEFVVTEPIGIVEDDASIYALPGAEGKYTVSFDLNYNQVDAIGKQLFSFEVTPESFQREIAPARTFLLEKEAVEFQKNGIGSHLSPEDVLVIGEDGPISNEFRFEDECVRHKVLDIIGDLVLAGVRIKGKIVASRSGHELNRKLAAKISELSRKQQRKKKRGTDALLDIRNIQRILPHRYPFLLVDKIVDIEHDSKIVGVKNVTFNELFFQGHFPSNPIMPGVLIVEALAQVSGLLFAQKLENTGKLAVLMTMNDVKIRRSVVPGDQLVLLAETEKVRRRSAQCRCQAKVDGKVAAEAVLKFMLIDDDV</sequence>
<dbReference type="InterPro" id="IPR013114">
    <property type="entry name" value="FabA_FabZ"/>
</dbReference>
<dbReference type="Pfam" id="PF03331">
    <property type="entry name" value="LpxC"/>
    <property type="match status" value="1"/>
</dbReference>
<dbReference type="GO" id="GO:0016020">
    <property type="term" value="C:membrane"/>
    <property type="evidence" value="ECO:0007669"/>
    <property type="project" value="GOC"/>
</dbReference>
<keyword evidence="9 15" id="KW-0378">Hydrolase</keyword>
<dbReference type="GO" id="GO:0005737">
    <property type="term" value="C:cytoplasm"/>
    <property type="evidence" value="ECO:0007669"/>
    <property type="project" value="UniProtKB-SubCell"/>
</dbReference>
<dbReference type="NCBIfam" id="TIGR01750">
    <property type="entry name" value="fabZ"/>
    <property type="match status" value="1"/>
</dbReference>
<gene>
    <name evidence="15 17" type="primary">lpxC</name>
    <name evidence="16" type="synonym">fabZ</name>
    <name evidence="17" type="ORF">STSP1_00035</name>
</gene>
<evidence type="ECO:0000313" key="17">
    <source>
        <dbReference type="EMBL" id="ARN55675.1"/>
    </source>
</evidence>
<evidence type="ECO:0000256" key="13">
    <source>
        <dbReference type="ARBA" id="ARBA00024535"/>
    </source>
</evidence>
<dbReference type="EC" id="4.2.1.59" evidence="16"/>
<comment type="catalytic activity">
    <reaction evidence="13 15">
        <text>a UDP-3-O-[(3R)-3-hydroxyacyl]-N-acetyl-alpha-D-glucosamine + H2O = a UDP-3-O-[(3R)-3-hydroxyacyl]-alpha-D-glucosamine + acetate</text>
        <dbReference type="Rhea" id="RHEA:67816"/>
        <dbReference type="ChEBI" id="CHEBI:15377"/>
        <dbReference type="ChEBI" id="CHEBI:30089"/>
        <dbReference type="ChEBI" id="CHEBI:137740"/>
        <dbReference type="ChEBI" id="CHEBI:173225"/>
        <dbReference type="EC" id="3.5.1.108"/>
    </reaction>
</comment>
<dbReference type="InterPro" id="IPR010084">
    <property type="entry name" value="FabZ"/>
</dbReference>
<dbReference type="PANTHER" id="PTHR33694:SF1">
    <property type="entry name" value="UDP-3-O-ACYL-N-ACETYLGLUCOSAMINE DEACETYLASE 1, MITOCHONDRIAL-RELATED"/>
    <property type="match status" value="1"/>
</dbReference>
<evidence type="ECO:0000256" key="12">
    <source>
        <dbReference type="ARBA" id="ARBA00023239"/>
    </source>
</evidence>
<dbReference type="PANTHER" id="PTHR33694">
    <property type="entry name" value="UDP-3-O-ACYL-N-ACETYLGLUCOSAMINE DEACETYLASE 1, MITOCHONDRIAL-RELATED"/>
    <property type="match status" value="1"/>
</dbReference>
<dbReference type="SUPFAM" id="SSF54211">
    <property type="entry name" value="Ribosomal protein S5 domain 2-like"/>
    <property type="match status" value="2"/>
</dbReference>
<comment type="function">
    <text evidence="14 16">Involved in unsaturated fatty acids biosynthesis. Catalyzes the dehydration of short chain beta-hydroxyacyl-ACPs and long chain saturated and unsaturated beta-hydroxyacyl-ACPs.</text>
</comment>
<dbReference type="CDD" id="cd01288">
    <property type="entry name" value="FabZ"/>
    <property type="match status" value="1"/>
</dbReference>
<dbReference type="STRING" id="1941349.STSP1_00035"/>
<comment type="catalytic activity">
    <reaction evidence="16">
        <text>a (3R)-hydroxyacyl-[ACP] = a (2E)-enoyl-[ACP] + H2O</text>
        <dbReference type="Rhea" id="RHEA:13097"/>
        <dbReference type="Rhea" id="RHEA-COMP:9925"/>
        <dbReference type="Rhea" id="RHEA-COMP:9945"/>
        <dbReference type="ChEBI" id="CHEBI:15377"/>
        <dbReference type="ChEBI" id="CHEBI:78784"/>
        <dbReference type="ChEBI" id="CHEBI:78827"/>
        <dbReference type="EC" id="4.2.1.59"/>
    </reaction>
</comment>
<comment type="cofactor">
    <cofactor evidence="1 15">
        <name>Zn(2+)</name>
        <dbReference type="ChEBI" id="CHEBI:29105"/>
    </cofactor>
</comment>
<proteinExistence type="inferred from homology"/>
<reference evidence="18" key="1">
    <citation type="submission" date="2017-04" db="EMBL/GenBank/DDBJ databases">
        <title>Comparative genomics and description of representatives of a novel lineage of planctomycetes thriving in anoxic sediments.</title>
        <authorList>
            <person name="Spring S."/>
            <person name="Bunk B."/>
            <person name="Sproer C."/>
        </authorList>
    </citation>
    <scope>NUCLEOTIDE SEQUENCE [LARGE SCALE GENOMIC DNA]</scope>
    <source>
        <strain evidence="18">ST-PulAB-D4</strain>
    </source>
</reference>
<evidence type="ECO:0000256" key="6">
    <source>
        <dbReference type="ARBA" id="ARBA00022516"/>
    </source>
</evidence>
<evidence type="ECO:0000256" key="7">
    <source>
        <dbReference type="ARBA" id="ARBA00022556"/>
    </source>
</evidence>
<evidence type="ECO:0000256" key="11">
    <source>
        <dbReference type="ARBA" id="ARBA00023098"/>
    </source>
</evidence>
<dbReference type="GO" id="GO:0019171">
    <property type="term" value="F:(3R)-hydroxyacyl-[acyl-carrier-protein] dehydratase activity"/>
    <property type="evidence" value="ECO:0007669"/>
    <property type="project" value="UniProtKB-EC"/>
</dbReference>
<dbReference type="InterPro" id="IPR004463">
    <property type="entry name" value="UDP-acyl_GlcNac_deAcase"/>
</dbReference>
<keyword evidence="11 15" id="KW-0443">Lipid metabolism</keyword>
<dbReference type="SUPFAM" id="SSF54637">
    <property type="entry name" value="Thioesterase/thiol ester dehydrase-isomerase"/>
    <property type="match status" value="1"/>
</dbReference>
<dbReference type="EC" id="3.5.1.108" evidence="15"/>
<keyword evidence="18" id="KW-1185">Reference proteome</keyword>
<dbReference type="NCBIfam" id="TIGR00325">
    <property type="entry name" value="lpxC"/>
    <property type="match status" value="1"/>
</dbReference>
<feature type="binding site" evidence="15">
    <location>
        <position position="77"/>
    </location>
    <ligand>
        <name>Zn(2+)</name>
        <dbReference type="ChEBI" id="CHEBI:29105"/>
    </ligand>
</feature>
<dbReference type="HAMAP" id="MF_00388">
    <property type="entry name" value="LpxC"/>
    <property type="match status" value="1"/>
</dbReference>
<keyword evidence="8 15" id="KW-0479">Metal-binding</keyword>
<evidence type="ECO:0000256" key="5">
    <source>
        <dbReference type="ARBA" id="ARBA00022490"/>
    </source>
</evidence>
<feature type="active site" evidence="16">
    <location>
        <position position="338"/>
    </location>
</feature>
<dbReference type="GO" id="GO:0009245">
    <property type="term" value="P:lipid A biosynthetic process"/>
    <property type="evidence" value="ECO:0007669"/>
    <property type="project" value="UniProtKB-UniRule"/>
</dbReference>
<dbReference type="NCBIfam" id="NF000582">
    <property type="entry name" value="PRK00006.1"/>
    <property type="match status" value="1"/>
</dbReference>
<comment type="subcellular location">
    <subcellularLocation>
        <location evidence="3 16">Cytoplasm</location>
    </subcellularLocation>
</comment>
<comment type="function">
    <text evidence="2 15">Catalyzes the hydrolysis of UDP-3-O-myristoyl-N-acetylglucosamine to form UDP-3-O-myristoylglucosamine and acetate, the committed step in lipid A biosynthesis.</text>
</comment>
<evidence type="ECO:0000313" key="18">
    <source>
        <dbReference type="Proteomes" id="UP000193334"/>
    </source>
</evidence>
<evidence type="ECO:0000256" key="3">
    <source>
        <dbReference type="ARBA" id="ARBA00004496"/>
    </source>
</evidence>
<evidence type="ECO:0000256" key="9">
    <source>
        <dbReference type="ARBA" id="ARBA00022801"/>
    </source>
</evidence>
<accession>A0A1W6LIT5</accession>
<evidence type="ECO:0000256" key="15">
    <source>
        <dbReference type="HAMAP-Rule" id="MF_00388"/>
    </source>
</evidence>
<evidence type="ECO:0000256" key="2">
    <source>
        <dbReference type="ARBA" id="ARBA00002923"/>
    </source>
</evidence>
<dbReference type="RefSeq" id="WP_085754407.1">
    <property type="nucleotide sequence ID" value="NZ_CP021023.1"/>
</dbReference>
<feature type="binding site" evidence="15">
    <location>
        <position position="240"/>
    </location>
    <ligand>
        <name>Zn(2+)</name>
        <dbReference type="ChEBI" id="CHEBI:29105"/>
    </ligand>
</feature>
<keyword evidence="6 15" id="KW-0444">Lipid biosynthesis</keyword>
<dbReference type="Gene3D" id="3.30.230.20">
    <property type="entry name" value="lpxc deacetylase, domain 1"/>
    <property type="match status" value="1"/>
</dbReference>
<dbReference type="GO" id="GO:0006633">
    <property type="term" value="P:fatty acid biosynthetic process"/>
    <property type="evidence" value="ECO:0007669"/>
    <property type="project" value="UniProtKB-UniRule"/>
</dbReference>
<evidence type="ECO:0000256" key="14">
    <source>
        <dbReference type="ARBA" id="ARBA00025049"/>
    </source>
</evidence>
<dbReference type="InterPro" id="IPR029069">
    <property type="entry name" value="HotDog_dom_sf"/>
</dbReference>
<comment type="pathway">
    <text evidence="4 15">Glycolipid biosynthesis; lipid IV(A) biosynthesis; lipid IV(A) from (3R)-3-hydroxytetradecanoyl-[acyl-carrier-protein] and UDP-N-acetyl-alpha-D-glucosamine: step 2/6.</text>
</comment>